<dbReference type="Proteomes" id="UP000288805">
    <property type="component" value="Unassembled WGS sequence"/>
</dbReference>
<evidence type="ECO:0000313" key="2">
    <source>
        <dbReference type="Proteomes" id="UP000288805"/>
    </source>
</evidence>
<protein>
    <submittedName>
        <fullName evidence="1">Retrovirus-related Pol polyprotein from transposon RE1</fullName>
    </submittedName>
</protein>
<dbReference type="PANTHER" id="PTHR11439:SF463">
    <property type="entry name" value="REVERSE TRANSCRIPTASE TY1_COPIA-TYPE DOMAIN-CONTAINING PROTEIN"/>
    <property type="match status" value="1"/>
</dbReference>
<dbReference type="CDD" id="cd09272">
    <property type="entry name" value="RNase_HI_RT_Ty1"/>
    <property type="match status" value="1"/>
</dbReference>
<dbReference type="PANTHER" id="PTHR11439">
    <property type="entry name" value="GAG-POL-RELATED RETROTRANSPOSON"/>
    <property type="match status" value="1"/>
</dbReference>
<accession>A0A438I9Z9</accession>
<reference evidence="1 2" key="1">
    <citation type="journal article" date="2018" name="PLoS Genet.">
        <title>Population sequencing reveals clonal diversity and ancestral inbreeding in the grapevine cultivar Chardonnay.</title>
        <authorList>
            <person name="Roach M.J."/>
            <person name="Johnson D.L."/>
            <person name="Bohlmann J."/>
            <person name="van Vuuren H.J."/>
            <person name="Jones S.J."/>
            <person name="Pretorius I.S."/>
            <person name="Schmidt S.A."/>
            <person name="Borneman A.R."/>
        </authorList>
    </citation>
    <scope>NUCLEOTIDE SEQUENCE [LARGE SCALE GENOMIC DNA]</scope>
    <source>
        <strain evidence="2">cv. Chardonnay</strain>
        <tissue evidence="1">Leaf</tissue>
    </source>
</reference>
<gene>
    <name evidence="1" type="primary">RE1_3013</name>
    <name evidence="1" type="ORF">CK203_035057</name>
</gene>
<sequence length="121" mass="13817">MVLSNCPKRGYSQGQANHTLFTKFSPNGKIVILIVYGDDITVTGDYTKKWRSSAKAEYRALAQSICEGIWLKRLLDELKIPTKEPMTVFCNNLVAINIAKNLVHHDRTQHVELDHHLIKEK</sequence>
<proteinExistence type="predicted"/>
<evidence type="ECO:0000313" key="1">
    <source>
        <dbReference type="EMBL" id="RVW93499.1"/>
    </source>
</evidence>
<dbReference type="AlphaFoldDB" id="A0A438I9Z9"/>
<organism evidence="1 2">
    <name type="scientific">Vitis vinifera</name>
    <name type="common">Grape</name>
    <dbReference type="NCBI Taxonomy" id="29760"/>
    <lineage>
        <taxon>Eukaryota</taxon>
        <taxon>Viridiplantae</taxon>
        <taxon>Streptophyta</taxon>
        <taxon>Embryophyta</taxon>
        <taxon>Tracheophyta</taxon>
        <taxon>Spermatophyta</taxon>
        <taxon>Magnoliopsida</taxon>
        <taxon>eudicotyledons</taxon>
        <taxon>Gunneridae</taxon>
        <taxon>Pentapetalae</taxon>
        <taxon>rosids</taxon>
        <taxon>Vitales</taxon>
        <taxon>Vitaceae</taxon>
        <taxon>Viteae</taxon>
        <taxon>Vitis</taxon>
    </lineage>
</organism>
<comment type="caution">
    <text evidence="1">The sequence shown here is derived from an EMBL/GenBank/DDBJ whole genome shotgun (WGS) entry which is preliminary data.</text>
</comment>
<name>A0A438I9Z9_VITVI</name>
<dbReference type="EMBL" id="QGNW01000129">
    <property type="protein sequence ID" value="RVW93499.1"/>
    <property type="molecule type" value="Genomic_DNA"/>
</dbReference>